<accession>A0A166P892</accession>
<gene>
    <name evidence="1" type="ORF">FIBSPDRAFT_855461</name>
</gene>
<evidence type="ECO:0000313" key="1">
    <source>
        <dbReference type="EMBL" id="KZP25824.1"/>
    </source>
</evidence>
<sequence length="424" mass="47375">MERTSIEVWQRIFAFSCVDGGRTGCSLSLVSKAFHDVSRRYRYYSVTLKGLTAALKFAQILEKHPPQDMRSQGDFSINSATSSYTAVGICGAQVVGITSPAMEKSEVREGHLNSVADAIPISIHHLHVTDQFPYAYPEPSPSKMKAQDILTFTRKIAQKIYKRNTSPPKDIVQTALARDPSQSIESLMHVVLYTILLGAAPTLETLSISVAFNTHAPVIPPLPVLTELTLNYSFESHVHCMCCVMRTLQAPLPALRMLDLLGTRCHTNPEEILYHAAIVAGQNLTHICLPVIRASNILDMRLEEDHALWEKGDNAGLAVYMQSDPWHDRTETALPYDEWTRRLQALDRKAGPGRGRVVLTSRETSVGKCYAEQEENWLERVIGGRGRWIQRQSTPAECNSTTADDEHESWVYREGGINGNFEDI</sequence>
<protein>
    <submittedName>
        <fullName evidence="1">Uncharacterized protein</fullName>
    </submittedName>
</protein>
<reference evidence="1 2" key="1">
    <citation type="journal article" date="2016" name="Mol. Biol. Evol.">
        <title>Comparative Genomics of Early-Diverging Mushroom-Forming Fungi Provides Insights into the Origins of Lignocellulose Decay Capabilities.</title>
        <authorList>
            <person name="Nagy L.G."/>
            <person name="Riley R."/>
            <person name="Tritt A."/>
            <person name="Adam C."/>
            <person name="Daum C."/>
            <person name="Floudas D."/>
            <person name="Sun H."/>
            <person name="Yadav J.S."/>
            <person name="Pangilinan J."/>
            <person name="Larsson K.H."/>
            <person name="Matsuura K."/>
            <person name="Barry K."/>
            <person name="Labutti K."/>
            <person name="Kuo R."/>
            <person name="Ohm R.A."/>
            <person name="Bhattacharya S.S."/>
            <person name="Shirouzu T."/>
            <person name="Yoshinaga Y."/>
            <person name="Martin F.M."/>
            <person name="Grigoriev I.V."/>
            <person name="Hibbett D.S."/>
        </authorList>
    </citation>
    <scope>NUCLEOTIDE SEQUENCE [LARGE SCALE GENOMIC DNA]</scope>
    <source>
        <strain evidence="1 2">CBS 109695</strain>
    </source>
</reference>
<keyword evidence="2" id="KW-1185">Reference proteome</keyword>
<evidence type="ECO:0000313" key="2">
    <source>
        <dbReference type="Proteomes" id="UP000076532"/>
    </source>
</evidence>
<dbReference type="Proteomes" id="UP000076532">
    <property type="component" value="Unassembled WGS sequence"/>
</dbReference>
<dbReference type="AlphaFoldDB" id="A0A166P892"/>
<organism evidence="1 2">
    <name type="scientific">Athelia psychrophila</name>
    <dbReference type="NCBI Taxonomy" id="1759441"/>
    <lineage>
        <taxon>Eukaryota</taxon>
        <taxon>Fungi</taxon>
        <taxon>Dikarya</taxon>
        <taxon>Basidiomycota</taxon>
        <taxon>Agaricomycotina</taxon>
        <taxon>Agaricomycetes</taxon>
        <taxon>Agaricomycetidae</taxon>
        <taxon>Atheliales</taxon>
        <taxon>Atheliaceae</taxon>
        <taxon>Athelia</taxon>
    </lineage>
</organism>
<dbReference type="EMBL" id="KV417518">
    <property type="protein sequence ID" value="KZP25824.1"/>
    <property type="molecule type" value="Genomic_DNA"/>
</dbReference>
<dbReference type="OrthoDB" id="2748701at2759"/>
<name>A0A166P892_9AGAM</name>
<proteinExistence type="predicted"/>